<dbReference type="SUPFAM" id="SSF49503">
    <property type="entry name" value="Cupredoxins"/>
    <property type="match status" value="1"/>
</dbReference>
<protein>
    <submittedName>
        <fullName evidence="1">Plastocyanin</fullName>
    </submittedName>
</protein>
<dbReference type="PANTHER" id="PTHR36507">
    <property type="entry name" value="BLL1555 PROTEIN"/>
    <property type="match status" value="1"/>
</dbReference>
<dbReference type="PROSITE" id="PS51257">
    <property type="entry name" value="PROKAR_LIPOPROTEIN"/>
    <property type="match status" value="1"/>
</dbReference>
<sequence>MSGCRPVRRGEVTFVLSVALVSAVACGPGAAEPDAVVTVGHLAFGPSEVTIPTGGSVRWEFEDGGLLHQVGAPGEFDSGVTGAGSFTHTFERPGVYEYTCSVHRYMVGAVTVTDD</sequence>
<dbReference type="EMBL" id="FNDN01000001">
    <property type="protein sequence ID" value="SDH16277.1"/>
    <property type="molecule type" value="Genomic_DNA"/>
</dbReference>
<gene>
    <name evidence="1" type="ORF">SAMN05444695_101329</name>
</gene>
<dbReference type="RefSeq" id="WP_072738015.1">
    <property type="nucleotide sequence ID" value="NZ_CP048813.1"/>
</dbReference>
<proteinExistence type="predicted"/>
<keyword evidence="2" id="KW-1185">Reference proteome</keyword>
<name>A0A1G8A5Z9_9NOCA</name>
<reference evidence="1 2" key="1">
    <citation type="submission" date="2016-10" db="EMBL/GenBank/DDBJ databases">
        <authorList>
            <person name="de Groot N.N."/>
        </authorList>
    </citation>
    <scope>NUCLEOTIDE SEQUENCE [LARGE SCALE GENOMIC DNA]</scope>
    <source>
        <strain evidence="1 2">DSM 44892</strain>
    </source>
</reference>
<evidence type="ECO:0000313" key="1">
    <source>
        <dbReference type="EMBL" id="SDH16277.1"/>
    </source>
</evidence>
<dbReference type="InterPro" id="IPR008972">
    <property type="entry name" value="Cupredoxin"/>
</dbReference>
<dbReference type="AlphaFoldDB" id="A0A1G8A5Z9"/>
<evidence type="ECO:0000313" key="2">
    <source>
        <dbReference type="Proteomes" id="UP000183263"/>
    </source>
</evidence>
<accession>A0A1G8A5Z9</accession>
<dbReference type="Proteomes" id="UP000183263">
    <property type="component" value="Unassembled WGS sequence"/>
</dbReference>
<organism evidence="1 2">
    <name type="scientific">Rhodococcus triatomae</name>
    <dbReference type="NCBI Taxonomy" id="300028"/>
    <lineage>
        <taxon>Bacteria</taxon>
        <taxon>Bacillati</taxon>
        <taxon>Actinomycetota</taxon>
        <taxon>Actinomycetes</taxon>
        <taxon>Mycobacteriales</taxon>
        <taxon>Nocardiaceae</taxon>
        <taxon>Rhodococcus</taxon>
    </lineage>
</organism>
<dbReference type="PANTHER" id="PTHR36507:SF1">
    <property type="entry name" value="BLL1555 PROTEIN"/>
    <property type="match status" value="1"/>
</dbReference>
<dbReference type="InterPro" id="IPR052721">
    <property type="entry name" value="ET_Amicyanin"/>
</dbReference>
<dbReference type="Gene3D" id="2.60.40.420">
    <property type="entry name" value="Cupredoxins - blue copper proteins"/>
    <property type="match status" value="1"/>
</dbReference>